<evidence type="ECO:0000313" key="2">
    <source>
        <dbReference type="EMBL" id="SIQ21090.1"/>
    </source>
</evidence>
<keyword evidence="1" id="KW-0119">Carbohydrate metabolism</keyword>
<comment type="pathway">
    <text evidence="1">Amino-sugar metabolism; 1,6-anhydro-N-acetylmuramate degradation.</text>
</comment>
<accession>A0A1N6QWS6</accession>
<gene>
    <name evidence="1" type="primary">anmK</name>
    <name evidence="2" type="ORF">SAMN05421546_0827</name>
</gene>
<reference evidence="3" key="1">
    <citation type="submission" date="2017-01" db="EMBL/GenBank/DDBJ databases">
        <authorList>
            <person name="Varghese N."/>
            <person name="Submissions S."/>
        </authorList>
    </citation>
    <scope>NUCLEOTIDE SEQUENCE [LARGE SCALE GENOMIC DNA]</scope>
    <source>
        <strain evidence="3">UM1</strain>
    </source>
</reference>
<comment type="catalytic activity">
    <reaction evidence="1">
        <text>1,6-anhydro-N-acetyl-beta-muramate + ATP + H2O = N-acetyl-D-muramate 6-phosphate + ADP + H(+)</text>
        <dbReference type="Rhea" id="RHEA:24952"/>
        <dbReference type="ChEBI" id="CHEBI:15377"/>
        <dbReference type="ChEBI" id="CHEBI:15378"/>
        <dbReference type="ChEBI" id="CHEBI:30616"/>
        <dbReference type="ChEBI" id="CHEBI:58690"/>
        <dbReference type="ChEBI" id="CHEBI:58722"/>
        <dbReference type="ChEBI" id="CHEBI:456216"/>
        <dbReference type="EC" id="2.7.1.170"/>
    </reaction>
</comment>
<dbReference type="InterPro" id="IPR043129">
    <property type="entry name" value="ATPase_NBD"/>
</dbReference>
<dbReference type="STRING" id="1604334.SAMN05421546_0827"/>
<dbReference type="Gene3D" id="3.30.420.40">
    <property type="match status" value="2"/>
</dbReference>
<dbReference type="HAMAP" id="MF_01270">
    <property type="entry name" value="AnhMurNAc_kinase"/>
    <property type="match status" value="1"/>
</dbReference>
<dbReference type="GO" id="GO:0005524">
    <property type="term" value="F:ATP binding"/>
    <property type="evidence" value="ECO:0007669"/>
    <property type="project" value="UniProtKB-UniRule"/>
</dbReference>
<dbReference type="GO" id="GO:0097175">
    <property type="term" value="P:1,6-anhydro-N-acetyl-beta-muramic acid catabolic process"/>
    <property type="evidence" value="ECO:0007669"/>
    <property type="project" value="UniProtKB-UniRule"/>
</dbReference>
<name>A0A1N6QWS6_9GAMM</name>
<dbReference type="CDD" id="cd24050">
    <property type="entry name" value="ASKHA_NBD_ANMK"/>
    <property type="match status" value="1"/>
</dbReference>
<keyword evidence="3" id="KW-1185">Reference proteome</keyword>
<dbReference type="GO" id="GO:0016773">
    <property type="term" value="F:phosphotransferase activity, alcohol group as acceptor"/>
    <property type="evidence" value="ECO:0007669"/>
    <property type="project" value="UniProtKB-UniRule"/>
</dbReference>
<dbReference type="UniPathway" id="UPA00343"/>
<keyword evidence="1" id="KW-0808">Transferase</keyword>
<comment type="function">
    <text evidence="1">Catalyzes the specific phosphorylation of 1,6-anhydro-N-acetylmuramic acid (anhMurNAc) with the simultaneous cleavage of the 1,6-anhydro ring, generating MurNAc-6-P. Is required for the utilization of anhMurNAc either imported from the medium or derived from its own cell wall murein, and thus plays a role in cell wall recycling.</text>
</comment>
<evidence type="ECO:0000313" key="3">
    <source>
        <dbReference type="Proteomes" id="UP000241788"/>
    </source>
</evidence>
<comment type="similarity">
    <text evidence="1">Belongs to the anhydro-N-acetylmuramic acid kinase family.</text>
</comment>
<sequence length="393" mass="41546">MHKQLAHGDVIGHDGAMNDKLYIGLMSGTSADGIDAALVRFQGGADIDGGNEPLRAEVVAARTSPWDPDVRARLVWLGQGGSLDSLDELGTLDAQVGEAFAEAALAVLVEAGIDTGDVAAIGSHGQTVRHRPYLKHPFSLQIGDAGRIVERTGITTVADFRRRDIAAGGHGAPLLPALHHALLHDASEDRAVLNLGGIANITLLPKVSDVRGFDTGPANALMDLWCHEHTGRPYDEDGAWGATGVVDDALLSRLLEDPWFATPPPKSSGREHFQRAWLAPRLRGDESAVDVQATLRVLTARTIGDALRSAQPDTQRLLVCGGGVHNPSLLQALRDELPGVVITSTQEHGLDPDHIEAMGFAWLARQTLLGLPGNRASVTGAAGPRVLGAIYPV</sequence>
<dbReference type="SUPFAM" id="SSF53067">
    <property type="entry name" value="Actin-like ATPase domain"/>
    <property type="match status" value="1"/>
</dbReference>
<dbReference type="Proteomes" id="UP000241788">
    <property type="component" value="Unassembled WGS sequence"/>
</dbReference>
<dbReference type="Pfam" id="PF03702">
    <property type="entry name" value="AnmK"/>
    <property type="match status" value="1"/>
</dbReference>
<dbReference type="AlphaFoldDB" id="A0A1N6QWS6"/>
<dbReference type="UniPathway" id="UPA00544"/>
<feature type="binding site" evidence="1">
    <location>
        <begin position="28"/>
        <end position="35"/>
    </location>
    <ligand>
        <name>ATP</name>
        <dbReference type="ChEBI" id="CHEBI:30616"/>
    </ligand>
</feature>
<dbReference type="GO" id="GO:0009254">
    <property type="term" value="P:peptidoglycan turnover"/>
    <property type="evidence" value="ECO:0007669"/>
    <property type="project" value="UniProtKB-UniRule"/>
</dbReference>
<dbReference type="GO" id="GO:0006040">
    <property type="term" value="P:amino sugar metabolic process"/>
    <property type="evidence" value="ECO:0007669"/>
    <property type="project" value="InterPro"/>
</dbReference>
<protein>
    <recommendedName>
        <fullName evidence="1">Anhydro-N-acetylmuramic acid kinase</fullName>
        <ecNumber evidence="1">2.7.1.170</ecNumber>
    </recommendedName>
    <alternativeName>
        <fullName evidence="1">AnhMurNAc kinase</fullName>
    </alternativeName>
</protein>
<dbReference type="EC" id="2.7.1.170" evidence="1"/>
<keyword evidence="1" id="KW-0067">ATP-binding</keyword>
<keyword evidence="1" id="KW-0547">Nucleotide-binding</keyword>
<dbReference type="PANTHER" id="PTHR30605:SF0">
    <property type="entry name" value="ANHYDRO-N-ACETYLMURAMIC ACID KINASE"/>
    <property type="match status" value="1"/>
</dbReference>
<dbReference type="InterPro" id="IPR005338">
    <property type="entry name" value="Anhydro_N_Ac-Mur_kinase"/>
</dbReference>
<organism evidence="2 3">
    <name type="scientific">Solilutibacter tolerans</name>
    <dbReference type="NCBI Taxonomy" id="1604334"/>
    <lineage>
        <taxon>Bacteria</taxon>
        <taxon>Pseudomonadati</taxon>
        <taxon>Pseudomonadota</taxon>
        <taxon>Gammaproteobacteria</taxon>
        <taxon>Lysobacterales</taxon>
        <taxon>Lysobacteraceae</taxon>
        <taxon>Solilutibacter</taxon>
    </lineage>
</organism>
<dbReference type="NCBIfam" id="NF007139">
    <property type="entry name" value="PRK09585.1-3"/>
    <property type="match status" value="1"/>
</dbReference>
<proteinExistence type="inferred from homology"/>
<evidence type="ECO:0000256" key="1">
    <source>
        <dbReference type="HAMAP-Rule" id="MF_01270"/>
    </source>
</evidence>
<dbReference type="PANTHER" id="PTHR30605">
    <property type="entry name" value="ANHYDRO-N-ACETYLMURAMIC ACID KINASE"/>
    <property type="match status" value="1"/>
</dbReference>
<keyword evidence="1 2" id="KW-0418">Kinase</keyword>
<dbReference type="EMBL" id="FTLW01000002">
    <property type="protein sequence ID" value="SIQ21090.1"/>
    <property type="molecule type" value="Genomic_DNA"/>
</dbReference>
<comment type="pathway">
    <text evidence="1">Cell wall biogenesis; peptidoglycan recycling.</text>
</comment>
<dbReference type="GO" id="GO:0016301">
    <property type="term" value="F:kinase activity"/>
    <property type="evidence" value="ECO:0007669"/>
    <property type="project" value="UniProtKB-KW"/>
</dbReference>